<dbReference type="InterPro" id="IPR004119">
    <property type="entry name" value="EcKL"/>
</dbReference>
<evidence type="ECO:0000259" key="1">
    <source>
        <dbReference type="SMART" id="SM00587"/>
    </source>
</evidence>
<reference evidence="2 3" key="1">
    <citation type="submission" date="2023-11" db="EMBL/GenBank/DDBJ databases">
        <authorList>
            <person name="Hedman E."/>
            <person name="Englund M."/>
            <person name="Stromberg M."/>
            <person name="Nyberg Akerstrom W."/>
            <person name="Nylinder S."/>
            <person name="Jareborg N."/>
            <person name="Kallberg Y."/>
            <person name="Kronander E."/>
        </authorList>
    </citation>
    <scope>NUCLEOTIDE SEQUENCE [LARGE SCALE GENOMIC DNA]</scope>
</reference>
<comment type="caution">
    <text evidence="2">The sequence shown here is derived from an EMBL/GenBank/DDBJ whole genome shotgun (WGS) entry which is preliminary data.</text>
</comment>
<evidence type="ECO:0000313" key="3">
    <source>
        <dbReference type="Proteomes" id="UP001314205"/>
    </source>
</evidence>
<name>A0AAV1M336_9NEOP</name>
<dbReference type="SUPFAM" id="SSF56112">
    <property type="entry name" value="Protein kinase-like (PK-like)"/>
    <property type="match status" value="1"/>
</dbReference>
<dbReference type="Proteomes" id="UP001314205">
    <property type="component" value="Unassembled WGS sequence"/>
</dbReference>
<dbReference type="InterPro" id="IPR015897">
    <property type="entry name" value="CHK_kinase-like"/>
</dbReference>
<dbReference type="SMART" id="SM00587">
    <property type="entry name" value="CHK"/>
    <property type="match status" value="1"/>
</dbReference>
<dbReference type="InterPro" id="IPR011009">
    <property type="entry name" value="Kinase-like_dom_sf"/>
</dbReference>
<dbReference type="Pfam" id="PF02958">
    <property type="entry name" value="EcKL"/>
    <property type="match status" value="1"/>
</dbReference>
<dbReference type="EMBL" id="CAVLGL010000137">
    <property type="protein sequence ID" value="CAK1601589.1"/>
    <property type="molecule type" value="Genomic_DNA"/>
</dbReference>
<organism evidence="2 3">
    <name type="scientific">Parnassius mnemosyne</name>
    <name type="common">clouded apollo</name>
    <dbReference type="NCBI Taxonomy" id="213953"/>
    <lineage>
        <taxon>Eukaryota</taxon>
        <taxon>Metazoa</taxon>
        <taxon>Ecdysozoa</taxon>
        <taxon>Arthropoda</taxon>
        <taxon>Hexapoda</taxon>
        <taxon>Insecta</taxon>
        <taxon>Pterygota</taxon>
        <taxon>Neoptera</taxon>
        <taxon>Endopterygota</taxon>
        <taxon>Lepidoptera</taxon>
        <taxon>Glossata</taxon>
        <taxon>Ditrysia</taxon>
        <taxon>Papilionoidea</taxon>
        <taxon>Papilionidae</taxon>
        <taxon>Parnassiinae</taxon>
        <taxon>Parnassini</taxon>
        <taxon>Parnassius</taxon>
        <taxon>Driopa</taxon>
    </lineage>
</organism>
<gene>
    <name evidence="2" type="ORF">PARMNEM_LOCUS20198</name>
</gene>
<accession>A0AAV1M336</accession>
<protein>
    <recommendedName>
        <fullName evidence="1">CHK kinase-like domain-containing protein</fullName>
    </recommendedName>
</protein>
<dbReference type="PANTHER" id="PTHR11012">
    <property type="entry name" value="PROTEIN KINASE-LIKE DOMAIN-CONTAINING"/>
    <property type="match status" value="1"/>
</dbReference>
<proteinExistence type="predicted"/>
<evidence type="ECO:0000313" key="2">
    <source>
        <dbReference type="EMBL" id="CAK1601589.1"/>
    </source>
</evidence>
<feature type="domain" description="CHK kinase-like" evidence="1">
    <location>
        <begin position="123"/>
        <end position="314"/>
    </location>
</feature>
<keyword evidence="3" id="KW-1185">Reference proteome</keyword>
<dbReference type="PANTHER" id="PTHR11012:SF8">
    <property type="entry name" value="JUVENILE HORMONE-INDUCIBLE PROTEIN 26"/>
    <property type="match status" value="1"/>
</dbReference>
<sequence>MTDTGPILREVLNTISAKEKYENCDIKMKLINTDGANYLSHLYEVTISAPNKPDLELFGKVVTITEDKRAAFNISVLDTEYFFYTNLLNEYRLLEEKYKIPERNRLLTAKSYGFDNGYLRETVVMENLSKKKFMCYNRLESVTWEHAAECIKQMAYLHVLSVVFGQDNPEKRDEIFKKINFTFPKGQWRTPIQIFMSDKMAQNAIAVAKEEYRDRFTAFVEQNFKTENVEKFFKPIRLAVIAHGDFRPDNLMHRRLEDGTLEVAVLDFQMIQVCNPIMDLLYYIINGTDEKFRQEHYQQLIEHYYNEFCNSLRRFRLDPDIIYPDKNFENDLKEMLPFGLLVAIVSLPFVTVDVQNASKIGSDLETHFLGVKTSDLFAERLNGVISDYIKMGIL</sequence>
<dbReference type="AlphaFoldDB" id="A0AAV1M336"/>
<dbReference type="Gene3D" id="3.90.1200.10">
    <property type="match status" value="1"/>
</dbReference>